<gene>
    <name evidence="5" type="ORF">EV146_104353</name>
</gene>
<organism evidence="5 6">
    <name type="scientific">Mesobacillus foraminis</name>
    <dbReference type="NCBI Taxonomy" id="279826"/>
    <lineage>
        <taxon>Bacteria</taxon>
        <taxon>Bacillati</taxon>
        <taxon>Bacillota</taxon>
        <taxon>Bacilli</taxon>
        <taxon>Bacillales</taxon>
        <taxon>Bacillaceae</taxon>
        <taxon>Mesobacillus</taxon>
    </lineage>
</organism>
<dbReference type="NCBIfam" id="NF008491">
    <property type="entry name" value="PRK11402.1"/>
    <property type="match status" value="1"/>
</dbReference>
<dbReference type="PANTHER" id="PTHR44846:SF1">
    <property type="entry name" value="MANNOSYL-D-GLYCERATE TRANSPORT_METABOLISM SYSTEM REPRESSOR MNGR-RELATED"/>
    <property type="match status" value="1"/>
</dbReference>
<dbReference type="GO" id="GO:0003700">
    <property type="term" value="F:DNA-binding transcription factor activity"/>
    <property type="evidence" value="ECO:0007669"/>
    <property type="project" value="InterPro"/>
</dbReference>
<feature type="domain" description="HTH gntR-type" evidence="4">
    <location>
        <begin position="9"/>
        <end position="77"/>
    </location>
</feature>
<proteinExistence type="predicted"/>
<keyword evidence="3" id="KW-0804">Transcription</keyword>
<dbReference type="FunFam" id="1.10.10.10:FF:000079">
    <property type="entry name" value="GntR family transcriptional regulator"/>
    <property type="match status" value="1"/>
</dbReference>
<dbReference type="InterPro" id="IPR028978">
    <property type="entry name" value="Chorismate_lyase_/UTRA_dom_sf"/>
</dbReference>
<evidence type="ECO:0000313" key="6">
    <source>
        <dbReference type="Proteomes" id="UP000295689"/>
    </source>
</evidence>
<evidence type="ECO:0000256" key="3">
    <source>
        <dbReference type="ARBA" id="ARBA00023163"/>
    </source>
</evidence>
<name>A0A4R2BI42_9BACI</name>
<dbReference type="RefSeq" id="WP_132004597.1">
    <property type="nucleotide sequence ID" value="NZ_JABUHM010000015.1"/>
</dbReference>
<dbReference type="InterPro" id="IPR036390">
    <property type="entry name" value="WH_DNA-bd_sf"/>
</dbReference>
<dbReference type="PANTHER" id="PTHR44846">
    <property type="entry name" value="MANNOSYL-D-GLYCERATE TRANSPORT/METABOLISM SYSTEM REPRESSOR MNGR-RELATED"/>
    <property type="match status" value="1"/>
</dbReference>
<keyword evidence="6" id="KW-1185">Reference proteome</keyword>
<dbReference type="PRINTS" id="PR00035">
    <property type="entry name" value="HTHGNTR"/>
</dbReference>
<evidence type="ECO:0000259" key="4">
    <source>
        <dbReference type="PROSITE" id="PS50949"/>
    </source>
</evidence>
<evidence type="ECO:0000313" key="5">
    <source>
        <dbReference type="EMBL" id="TCN26243.1"/>
    </source>
</evidence>
<dbReference type="SUPFAM" id="SSF46785">
    <property type="entry name" value="Winged helix' DNA-binding domain"/>
    <property type="match status" value="1"/>
</dbReference>
<dbReference type="GO" id="GO:0045892">
    <property type="term" value="P:negative regulation of DNA-templated transcription"/>
    <property type="evidence" value="ECO:0007669"/>
    <property type="project" value="TreeGrafter"/>
</dbReference>
<comment type="caution">
    <text evidence="5">The sequence shown here is derived from an EMBL/GenBank/DDBJ whole genome shotgun (WGS) entry which is preliminary data.</text>
</comment>
<dbReference type="PROSITE" id="PS50949">
    <property type="entry name" value="HTH_GNTR"/>
    <property type="match status" value="1"/>
</dbReference>
<dbReference type="EMBL" id="SLVV01000004">
    <property type="protein sequence ID" value="TCN26243.1"/>
    <property type="molecule type" value="Genomic_DNA"/>
</dbReference>
<evidence type="ECO:0000256" key="1">
    <source>
        <dbReference type="ARBA" id="ARBA00023015"/>
    </source>
</evidence>
<dbReference type="InterPro" id="IPR011663">
    <property type="entry name" value="UTRA"/>
</dbReference>
<reference evidence="5 6" key="1">
    <citation type="journal article" date="2015" name="Stand. Genomic Sci.">
        <title>Genomic Encyclopedia of Bacterial and Archaeal Type Strains, Phase III: the genomes of soil and plant-associated and newly described type strains.</title>
        <authorList>
            <person name="Whitman W.B."/>
            <person name="Woyke T."/>
            <person name="Klenk H.P."/>
            <person name="Zhou Y."/>
            <person name="Lilburn T.G."/>
            <person name="Beck B.J."/>
            <person name="De Vos P."/>
            <person name="Vandamme P."/>
            <person name="Eisen J.A."/>
            <person name="Garrity G."/>
            <person name="Hugenholtz P."/>
            <person name="Kyrpides N.C."/>
        </authorList>
    </citation>
    <scope>NUCLEOTIDE SEQUENCE [LARGE SCALE GENOMIC DNA]</scope>
    <source>
        <strain evidence="5 6">CV53</strain>
    </source>
</reference>
<dbReference type="Pfam" id="PF07702">
    <property type="entry name" value="UTRA"/>
    <property type="match status" value="1"/>
</dbReference>
<dbReference type="Gene3D" id="1.10.10.10">
    <property type="entry name" value="Winged helix-like DNA-binding domain superfamily/Winged helix DNA-binding domain"/>
    <property type="match status" value="1"/>
</dbReference>
<protein>
    <submittedName>
        <fullName evidence="5">GntR family frlABCD operon transcriptional regulator</fullName>
    </submittedName>
</protein>
<dbReference type="SMART" id="SM00345">
    <property type="entry name" value="HTH_GNTR"/>
    <property type="match status" value="1"/>
</dbReference>
<dbReference type="InterPro" id="IPR000524">
    <property type="entry name" value="Tscrpt_reg_HTH_GntR"/>
</dbReference>
<evidence type="ECO:0000256" key="2">
    <source>
        <dbReference type="ARBA" id="ARBA00023125"/>
    </source>
</evidence>
<keyword evidence="1" id="KW-0805">Transcription regulation</keyword>
<dbReference type="GO" id="GO:0003677">
    <property type="term" value="F:DNA binding"/>
    <property type="evidence" value="ECO:0007669"/>
    <property type="project" value="UniProtKB-KW"/>
</dbReference>
<dbReference type="SUPFAM" id="SSF64288">
    <property type="entry name" value="Chorismate lyase-like"/>
    <property type="match status" value="1"/>
</dbReference>
<dbReference type="InterPro" id="IPR036388">
    <property type="entry name" value="WH-like_DNA-bd_sf"/>
</dbReference>
<keyword evidence="2" id="KW-0238">DNA-binding</keyword>
<accession>A0A4R2BI42</accession>
<dbReference type="CDD" id="cd07377">
    <property type="entry name" value="WHTH_GntR"/>
    <property type="match status" value="1"/>
</dbReference>
<dbReference type="SMART" id="SM00866">
    <property type="entry name" value="UTRA"/>
    <property type="match status" value="1"/>
</dbReference>
<sequence length="242" mass="27410">MKLNTESSLPLYLQLKQNIKDGIQNGQYLPGSKLPNESDLCEIYGISRITVRRAISELADEGFLERKQGKGTFVKRSKMARELINVNGFTDFSKQLGKNPSKKTIVCEEAKADKEIAESLQIPAGSPVLKLCRVMYIDQEPFLIDLAHYSLERFPNLLERIHEHSSSYQVLENIYNIDIKNSTSKKVITAIQANHEDSEHLDCEIGETLFNIYKTVYDKDQVPIHTSNFKVPASLVAFTITT</sequence>
<dbReference type="InterPro" id="IPR050679">
    <property type="entry name" value="Bact_HTH_transcr_reg"/>
</dbReference>
<dbReference type="Proteomes" id="UP000295689">
    <property type="component" value="Unassembled WGS sequence"/>
</dbReference>
<dbReference type="Pfam" id="PF00392">
    <property type="entry name" value="GntR"/>
    <property type="match status" value="1"/>
</dbReference>
<dbReference type="AlphaFoldDB" id="A0A4R2BI42"/>
<dbReference type="Gene3D" id="3.40.1410.10">
    <property type="entry name" value="Chorismate lyase-like"/>
    <property type="match status" value="1"/>
</dbReference>